<keyword evidence="2" id="KW-1185">Reference proteome</keyword>
<sequence>MIKPLRYTLHAETVIRERGLNKSWIENTVRQPDWRIPDPEDKDIARLYRHISERGDRILRVACLENVEEIRIISAFFDRKARRP</sequence>
<organism evidence="1 2">
    <name type="scientific">Pararhizobium antarcticum</name>
    <dbReference type="NCBI Taxonomy" id="1798805"/>
    <lineage>
        <taxon>Bacteria</taxon>
        <taxon>Pseudomonadati</taxon>
        <taxon>Pseudomonadota</taxon>
        <taxon>Alphaproteobacteria</taxon>
        <taxon>Hyphomicrobiales</taxon>
        <taxon>Rhizobiaceae</taxon>
        <taxon>Rhizobium/Agrobacterium group</taxon>
        <taxon>Pararhizobium</taxon>
    </lineage>
</organism>
<dbReference type="Proteomes" id="UP000182661">
    <property type="component" value="Unassembled WGS sequence"/>
</dbReference>
<dbReference type="EMBL" id="LSRP01000085">
    <property type="protein sequence ID" value="OJF96778.1"/>
    <property type="molecule type" value="Genomic_DNA"/>
</dbReference>
<reference evidence="1 2" key="1">
    <citation type="submission" date="2016-02" db="EMBL/GenBank/DDBJ databases">
        <title>Genome sequencing of a beta-galactosidase producing bacteria Rhizobium sp. 59.</title>
        <authorList>
            <person name="Wang D."/>
            <person name="Kot W."/>
            <person name="Qin Y."/>
            <person name="Hansen L."/>
            <person name="Naqvi K."/>
            <person name="Rensing C."/>
        </authorList>
    </citation>
    <scope>NUCLEOTIDE SEQUENCE [LARGE SCALE GENOMIC DNA]</scope>
    <source>
        <strain evidence="1 2">59</strain>
    </source>
</reference>
<accession>A0A657LTC1</accession>
<dbReference type="AlphaFoldDB" id="A0A657LTC1"/>
<protein>
    <recommendedName>
        <fullName evidence="3">DUF4258 domain-containing protein</fullName>
    </recommendedName>
</protein>
<proteinExistence type="predicted"/>
<dbReference type="Pfam" id="PF14076">
    <property type="entry name" value="DUF4258"/>
    <property type="match status" value="1"/>
</dbReference>
<dbReference type="RefSeq" id="WP_175552055.1">
    <property type="nucleotide sequence ID" value="NZ_LSRP01000085.1"/>
</dbReference>
<gene>
    <name evidence="1" type="ORF">AX760_02590</name>
</gene>
<name>A0A657LTC1_9HYPH</name>
<evidence type="ECO:0000313" key="1">
    <source>
        <dbReference type="EMBL" id="OJF96778.1"/>
    </source>
</evidence>
<comment type="caution">
    <text evidence="1">The sequence shown here is derived from an EMBL/GenBank/DDBJ whole genome shotgun (WGS) entry which is preliminary data.</text>
</comment>
<evidence type="ECO:0000313" key="2">
    <source>
        <dbReference type="Proteomes" id="UP000182661"/>
    </source>
</evidence>
<dbReference type="InterPro" id="IPR025354">
    <property type="entry name" value="DUF4258"/>
</dbReference>
<evidence type="ECO:0008006" key="3">
    <source>
        <dbReference type="Google" id="ProtNLM"/>
    </source>
</evidence>